<keyword evidence="3 4" id="KW-0067">ATP-binding</keyword>
<keyword evidence="4" id="KW-0479">Metal-binding</keyword>
<evidence type="ECO:0000256" key="3">
    <source>
        <dbReference type="ARBA" id="ARBA00022840"/>
    </source>
</evidence>
<dbReference type="InterPro" id="IPR002698">
    <property type="entry name" value="FTHF_cligase"/>
</dbReference>
<dbReference type="EMBL" id="JACTUZ010000016">
    <property type="protein sequence ID" value="MBC9176622.1"/>
    <property type="molecule type" value="Genomic_DNA"/>
</dbReference>
<keyword evidence="2 4" id="KW-0547">Nucleotide-binding</keyword>
<dbReference type="EC" id="6.3.3.2" evidence="4"/>
<proteinExistence type="inferred from homology"/>
<dbReference type="SUPFAM" id="SSF100950">
    <property type="entry name" value="NagB/RpiA/CoA transferase-like"/>
    <property type="match status" value="1"/>
</dbReference>
<gene>
    <name evidence="6" type="ORF">IBL25_06665</name>
</gene>
<protein>
    <recommendedName>
        <fullName evidence="4">5-formyltetrahydrofolate cyclo-ligase</fullName>
        <ecNumber evidence="4">6.3.3.2</ecNumber>
    </recommendedName>
</protein>
<accession>A0ABR7R4L7</accession>
<comment type="caution">
    <text evidence="6">The sequence shown here is derived from an EMBL/GenBank/DDBJ whole genome shotgun (WGS) entry which is preliminary data.</text>
</comment>
<dbReference type="PANTHER" id="PTHR23407:SF1">
    <property type="entry name" value="5-FORMYLTETRAHYDROFOLATE CYCLO-LIGASE"/>
    <property type="match status" value="1"/>
</dbReference>
<dbReference type="GO" id="GO:0030272">
    <property type="term" value="F:5-formyltetrahydrofolate cyclo-ligase activity"/>
    <property type="evidence" value="ECO:0007669"/>
    <property type="project" value="UniProtKB-EC"/>
</dbReference>
<evidence type="ECO:0000256" key="5">
    <source>
        <dbReference type="SAM" id="MobiDB-lite"/>
    </source>
</evidence>
<feature type="compositionally biased region" description="Basic and acidic residues" evidence="5">
    <location>
        <begin position="1"/>
        <end position="23"/>
    </location>
</feature>
<dbReference type="PANTHER" id="PTHR23407">
    <property type="entry name" value="ATPASE INHIBITOR/5-FORMYLTETRAHYDROFOLATE CYCLO-LIGASE"/>
    <property type="match status" value="1"/>
</dbReference>
<dbReference type="InterPro" id="IPR037171">
    <property type="entry name" value="NagB/RpiA_transferase-like"/>
</dbReference>
<evidence type="ECO:0000313" key="7">
    <source>
        <dbReference type="Proteomes" id="UP000603940"/>
    </source>
</evidence>
<dbReference type="Gene3D" id="3.40.50.10420">
    <property type="entry name" value="NagB/RpiA/CoA transferase-like"/>
    <property type="match status" value="1"/>
</dbReference>
<evidence type="ECO:0000256" key="1">
    <source>
        <dbReference type="ARBA" id="ARBA00010638"/>
    </source>
</evidence>
<organism evidence="6 7">
    <name type="scientific">Pseudoroseomonas ludipueritiae</name>
    <dbReference type="NCBI Taxonomy" id="198093"/>
    <lineage>
        <taxon>Bacteria</taxon>
        <taxon>Pseudomonadati</taxon>
        <taxon>Pseudomonadota</taxon>
        <taxon>Alphaproteobacteria</taxon>
        <taxon>Acetobacterales</taxon>
        <taxon>Acetobacteraceae</taxon>
        <taxon>Pseudoroseomonas</taxon>
    </lineage>
</organism>
<dbReference type="NCBIfam" id="TIGR02727">
    <property type="entry name" value="MTHFS_bact"/>
    <property type="match status" value="1"/>
</dbReference>
<feature type="region of interest" description="Disordered" evidence="5">
    <location>
        <begin position="1"/>
        <end position="28"/>
    </location>
</feature>
<evidence type="ECO:0000313" key="6">
    <source>
        <dbReference type="EMBL" id="MBC9176622.1"/>
    </source>
</evidence>
<sequence>MGDSNKGDPPEHGLVPQDERPEHAGYSSPACLLHELDSSFLEPSRSEAPLQQAEADAAQDWDEVGLWRKAKRTALIERRLALPAASRAAHSKAMTAALEQALSSCPGSLIGFYWPFKGEYDPRALVRALHARGKRLALPVVVQKAAPMIFRAWWPGSPMAHGIWNIPVPAAGEPVTPDILLVPLVGFDRRRFRLGYGGGYYDRTLAALPAKPRAIGIGFELSRIATIHPQPHDIPMDLIVTEAGLA</sequence>
<name>A0ABR7R4L7_9PROT</name>
<comment type="catalytic activity">
    <reaction evidence="4">
        <text>(6S)-5-formyl-5,6,7,8-tetrahydrofolate + ATP = (6R)-5,10-methenyltetrahydrofolate + ADP + phosphate</text>
        <dbReference type="Rhea" id="RHEA:10488"/>
        <dbReference type="ChEBI" id="CHEBI:30616"/>
        <dbReference type="ChEBI" id="CHEBI:43474"/>
        <dbReference type="ChEBI" id="CHEBI:57455"/>
        <dbReference type="ChEBI" id="CHEBI:57457"/>
        <dbReference type="ChEBI" id="CHEBI:456216"/>
        <dbReference type="EC" id="6.3.3.2"/>
    </reaction>
</comment>
<dbReference type="InterPro" id="IPR024185">
    <property type="entry name" value="FTHF_cligase-like_sf"/>
</dbReference>
<evidence type="ECO:0000256" key="4">
    <source>
        <dbReference type="RuleBase" id="RU361279"/>
    </source>
</evidence>
<reference evidence="6 7" key="1">
    <citation type="journal article" date="2009" name="Int. J. Syst. Evol. Microbiol.">
        <title>Transfer of Teichococcus ludipueritiae and Muricoccus roseus to the genus Roseomonas, as Roseomonas ludipueritiae comb. nov. and Roseomonas rosea comb. nov., respectively, and emended description of the genus Roseomonas.</title>
        <authorList>
            <person name="Sanchez-Porro C."/>
            <person name="Gallego V."/>
            <person name="Busse H.J."/>
            <person name="Kampfer P."/>
            <person name="Ventosa A."/>
        </authorList>
    </citation>
    <scope>NUCLEOTIDE SEQUENCE [LARGE SCALE GENOMIC DNA]</scope>
    <source>
        <strain evidence="6 7">DSM 14915</strain>
    </source>
</reference>
<comment type="cofactor">
    <cofactor evidence="4">
        <name>Mg(2+)</name>
        <dbReference type="ChEBI" id="CHEBI:18420"/>
    </cofactor>
</comment>
<dbReference type="Proteomes" id="UP000603940">
    <property type="component" value="Unassembled WGS sequence"/>
</dbReference>
<keyword evidence="6" id="KW-0436">Ligase</keyword>
<dbReference type="Pfam" id="PF01812">
    <property type="entry name" value="5-FTHF_cyc-lig"/>
    <property type="match status" value="1"/>
</dbReference>
<keyword evidence="7" id="KW-1185">Reference proteome</keyword>
<evidence type="ECO:0000256" key="2">
    <source>
        <dbReference type="ARBA" id="ARBA00022741"/>
    </source>
</evidence>
<comment type="similarity">
    <text evidence="1 4">Belongs to the 5-formyltetrahydrofolate cyclo-ligase family.</text>
</comment>
<keyword evidence="4" id="KW-0460">Magnesium</keyword>